<protein>
    <recommendedName>
        <fullName evidence="1">SNTX MACPF/CDC-like domain-containing protein</fullName>
    </recommendedName>
</protein>
<name>A0AAD7SK07_9TELE</name>
<proteinExistence type="predicted"/>
<feature type="domain" description="SNTX MACPF/CDC-like" evidence="1">
    <location>
        <begin position="8"/>
        <end position="168"/>
    </location>
</feature>
<keyword evidence="3" id="KW-1185">Reference proteome</keyword>
<comment type="caution">
    <text evidence="2">The sequence shown here is derived from an EMBL/GenBank/DDBJ whole genome shotgun (WGS) entry which is preliminary data.</text>
</comment>
<dbReference type="PANTHER" id="PTHR31594:SF16">
    <property type="entry name" value="SI:CH211-281L24.3"/>
    <property type="match status" value="1"/>
</dbReference>
<evidence type="ECO:0000259" key="1">
    <source>
        <dbReference type="Pfam" id="PF24674"/>
    </source>
</evidence>
<dbReference type="Pfam" id="PF24674">
    <property type="entry name" value="MACPF_SNTX"/>
    <property type="match status" value="1"/>
</dbReference>
<dbReference type="InterPro" id="IPR052090">
    <property type="entry name" value="Cytolytic_pore-forming_toxin"/>
</dbReference>
<evidence type="ECO:0000313" key="3">
    <source>
        <dbReference type="Proteomes" id="UP001221898"/>
    </source>
</evidence>
<dbReference type="InterPro" id="IPR056072">
    <property type="entry name" value="SNTX_MACPF/CDC-like_dom"/>
</dbReference>
<sequence length="177" mass="19836">MSESETIELASLGRSFQLGMLYDCRRDMLIPGITLWDAEMLQEDINVRPQPNTDFKIITSDSSEDKASALNVEASLEASFLGGMISVKGSAKFLNDKKMSKRQSRVTLQYRTSTRFEQLTMKHLGAGNVQHSNIFQEGSATHVVTAVLYGAQAFFVFDQELSTSENQQEIQEACRLR</sequence>
<dbReference type="AlphaFoldDB" id="A0AAD7SK07"/>
<organism evidence="2 3">
    <name type="scientific">Aldrovandia affinis</name>
    <dbReference type="NCBI Taxonomy" id="143900"/>
    <lineage>
        <taxon>Eukaryota</taxon>
        <taxon>Metazoa</taxon>
        <taxon>Chordata</taxon>
        <taxon>Craniata</taxon>
        <taxon>Vertebrata</taxon>
        <taxon>Euteleostomi</taxon>
        <taxon>Actinopterygii</taxon>
        <taxon>Neopterygii</taxon>
        <taxon>Teleostei</taxon>
        <taxon>Notacanthiformes</taxon>
        <taxon>Halosauridae</taxon>
        <taxon>Aldrovandia</taxon>
    </lineage>
</organism>
<reference evidence="2" key="1">
    <citation type="journal article" date="2023" name="Science">
        <title>Genome structures resolve the early diversification of teleost fishes.</title>
        <authorList>
            <person name="Parey E."/>
            <person name="Louis A."/>
            <person name="Montfort J."/>
            <person name="Bouchez O."/>
            <person name="Roques C."/>
            <person name="Iampietro C."/>
            <person name="Lluch J."/>
            <person name="Castinel A."/>
            <person name="Donnadieu C."/>
            <person name="Desvignes T."/>
            <person name="Floi Bucao C."/>
            <person name="Jouanno E."/>
            <person name="Wen M."/>
            <person name="Mejri S."/>
            <person name="Dirks R."/>
            <person name="Jansen H."/>
            <person name="Henkel C."/>
            <person name="Chen W.J."/>
            <person name="Zahm M."/>
            <person name="Cabau C."/>
            <person name="Klopp C."/>
            <person name="Thompson A.W."/>
            <person name="Robinson-Rechavi M."/>
            <person name="Braasch I."/>
            <person name="Lecointre G."/>
            <person name="Bobe J."/>
            <person name="Postlethwait J.H."/>
            <person name="Berthelot C."/>
            <person name="Roest Crollius H."/>
            <person name="Guiguen Y."/>
        </authorList>
    </citation>
    <scope>NUCLEOTIDE SEQUENCE</scope>
    <source>
        <strain evidence="2">NC1722</strain>
    </source>
</reference>
<gene>
    <name evidence="2" type="ORF">AAFF_G00344070</name>
</gene>
<evidence type="ECO:0000313" key="2">
    <source>
        <dbReference type="EMBL" id="KAJ8404057.1"/>
    </source>
</evidence>
<dbReference type="EMBL" id="JAINUG010000055">
    <property type="protein sequence ID" value="KAJ8404057.1"/>
    <property type="molecule type" value="Genomic_DNA"/>
</dbReference>
<dbReference type="PANTHER" id="PTHR31594">
    <property type="entry name" value="AIG1-TYPE G DOMAIN-CONTAINING PROTEIN"/>
    <property type="match status" value="1"/>
</dbReference>
<accession>A0AAD7SK07</accession>
<dbReference type="Proteomes" id="UP001221898">
    <property type="component" value="Unassembled WGS sequence"/>
</dbReference>